<accession>A0A1H3CLA5</accession>
<sequence>MDSITREVEINAPIDRVWGLVTEPGWWIGEGGADERQLRQEGELHIVEHAKYGTFALKIEKTDPRKYISYRWIGGYPDPDGDSTLVEFSLQEREGGTLLQVVESGFESLKKTAEERKKAYDGNNEGWKFQLNVVKEWAEQG</sequence>
<protein>
    <submittedName>
        <fullName evidence="3">Uncharacterized conserved protein YndB, AHSA1/START domain</fullName>
    </submittedName>
</protein>
<dbReference type="STRING" id="589385.SAMN05421504_10375"/>
<dbReference type="Pfam" id="PF08327">
    <property type="entry name" value="AHSA1"/>
    <property type="match status" value="1"/>
</dbReference>
<dbReference type="EMBL" id="FNON01000003">
    <property type="protein sequence ID" value="SDX54943.1"/>
    <property type="molecule type" value="Genomic_DNA"/>
</dbReference>
<dbReference type="InterPro" id="IPR023393">
    <property type="entry name" value="START-like_dom_sf"/>
</dbReference>
<keyword evidence="4" id="KW-1185">Reference proteome</keyword>
<comment type="similarity">
    <text evidence="1">Belongs to the AHA1 family.</text>
</comment>
<evidence type="ECO:0000313" key="4">
    <source>
        <dbReference type="Proteomes" id="UP000199515"/>
    </source>
</evidence>
<proteinExistence type="inferred from homology"/>
<organism evidence="3 4">
    <name type="scientific">Amycolatopsis xylanica</name>
    <dbReference type="NCBI Taxonomy" id="589385"/>
    <lineage>
        <taxon>Bacteria</taxon>
        <taxon>Bacillati</taxon>
        <taxon>Actinomycetota</taxon>
        <taxon>Actinomycetes</taxon>
        <taxon>Pseudonocardiales</taxon>
        <taxon>Pseudonocardiaceae</taxon>
        <taxon>Amycolatopsis</taxon>
    </lineage>
</organism>
<evidence type="ECO:0000256" key="1">
    <source>
        <dbReference type="ARBA" id="ARBA00006817"/>
    </source>
</evidence>
<dbReference type="SUPFAM" id="SSF55961">
    <property type="entry name" value="Bet v1-like"/>
    <property type="match status" value="1"/>
</dbReference>
<name>A0A1H3CLA5_9PSEU</name>
<dbReference type="InterPro" id="IPR013538">
    <property type="entry name" value="ASHA1/2-like_C"/>
</dbReference>
<reference evidence="3 4" key="1">
    <citation type="submission" date="2016-10" db="EMBL/GenBank/DDBJ databases">
        <authorList>
            <person name="de Groot N.N."/>
        </authorList>
    </citation>
    <scope>NUCLEOTIDE SEQUENCE [LARGE SCALE GENOMIC DNA]</scope>
    <source>
        <strain evidence="3 4">CPCC 202699</strain>
    </source>
</reference>
<dbReference type="AlphaFoldDB" id="A0A1H3CLA5"/>
<dbReference type="RefSeq" id="WP_245757314.1">
    <property type="nucleotide sequence ID" value="NZ_FNON01000003.1"/>
</dbReference>
<dbReference type="Gene3D" id="3.30.530.20">
    <property type="match status" value="1"/>
</dbReference>
<gene>
    <name evidence="3" type="ORF">SAMN05421504_10375</name>
</gene>
<dbReference type="Proteomes" id="UP000199515">
    <property type="component" value="Unassembled WGS sequence"/>
</dbReference>
<evidence type="ECO:0000259" key="2">
    <source>
        <dbReference type="Pfam" id="PF08327"/>
    </source>
</evidence>
<feature type="domain" description="Activator of Hsp90 ATPase homologue 1/2-like C-terminal" evidence="2">
    <location>
        <begin position="11"/>
        <end position="132"/>
    </location>
</feature>
<evidence type="ECO:0000313" key="3">
    <source>
        <dbReference type="EMBL" id="SDX54943.1"/>
    </source>
</evidence>